<sequence>MKLITLIMTTVAAMASSTVAVDCAGTQCNYPYVCVKRGGSGQYKYECCLEMLPERYDCSMND</sequence>
<dbReference type="AlphaFoldDB" id="A0A420M9T9"/>
<name>A0A420M9T9_FUSOX</name>
<dbReference type="EMBL" id="MRCX01000584">
    <property type="protein sequence ID" value="RKK63419.1"/>
    <property type="molecule type" value="Genomic_DNA"/>
</dbReference>
<proteinExistence type="predicted"/>
<reference evidence="2 3" key="1">
    <citation type="journal article" date="2018" name="Sci. Rep.">
        <title>Characterisation of pathogen-specific regions and novel effector candidates in Fusarium oxysporum f. sp. cepae.</title>
        <authorList>
            <person name="Armitage A.D."/>
            <person name="Taylor A."/>
            <person name="Sobczyk M.K."/>
            <person name="Baxter L."/>
            <person name="Greenfield B.P."/>
            <person name="Bates H.J."/>
            <person name="Wilson F."/>
            <person name="Jackson A.C."/>
            <person name="Ott S."/>
            <person name="Harrison R.J."/>
            <person name="Clarkson J.P."/>
        </authorList>
    </citation>
    <scope>NUCLEOTIDE SEQUENCE [LARGE SCALE GENOMIC DNA]</scope>
    <source>
        <strain evidence="2 3">Fo_A13</strain>
    </source>
</reference>
<evidence type="ECO:0000313" key="3">
    <source>
        <dbReference type="Proteomes" id="UP000285084"/>
    </source>
</evidence>
<organism evidence="2 3">
    <name type="scientific">Fusarium oxysporum</name>
    <name type="common">Fusarium vascular wilt</name>
    <dbReference type="NCBI Taxonomy" id="5507"/>
    <lineage>
        <taxon>Eukaryota</taxon>
        <taxon>Fungi</taxon>
        <taxon>Dikarya</taxon>
        <taxon>Ascomycota</taxon>
        <taxon>Pezizomycotina</taxon>
        <taxon>Sordariomycetes</taxon>
        <taxon>Hypocreomycetidae</taxon>
        <taxon>Hypocreales</taxon>
        <taxon>Nectriaceae</taxon>
        <taxon>Fusarium</taxon>
        <taxon>Fusarium oxysporum species complex</taxon>
    </lineage>
</organism>
<feature type="signal peptide" evidence="1">
    <location>
        <begin position="1"/>
        <end position="20"/>
    </location>
</feature>
<comment type="caution">
    <text evidence="2">The sequence shown here is derived from an EMBL/GenBank/DDBJ whole genome shotgun (WGS) entry which is preliminary data.</text>
</comment>
<evidence type="ECO:0000256" key="1">
    <source>
        <dbReference type="SAM" id="SignalP"/>
    </source>
</evidence>
<gene>
    <name evidence="2" type="ORF">BFJ69_g16918</name>
</gene>
<feature type="chain" id="PRO_5019449235" description="Extracellular membrane protein CFEM domain-containing protein" evidence="1">
    <location>
        <begin position="21"/>
        <end position="62"/>
    </location>
</feature>
<accession>A0A420M9T9</accession>
<evidence type="ECO:0008006" key="4">
    <source>
        <dbReference type="Google" id="ProtNLM"/>
    </source>
</evidence>
<protein>
    <recommendedName>
        <fullName evidence="4">Extracellular membrane protein CFEM domain-containing protein</fullName>
    </recommendedName>
</protein>
<keyword evidence="1" id="KW-0732">Signal</keyword>
<evidence type="ECO:0000313" key="2">
    <source>
        <dbReference type="EMBL" id="RKK63419.1"/>
    </source>
</evidence>
<dbReference type="Proteomes" id="UP000285084">
    <property type="component" value="Unassembled WGS sequence"/>
</dbReference>